<dbReference type="Gene3D" id="2.60.40.10">
    <property type="entry name" value="Immunoglobulins"/>
    <property type="match status" value="3"/>
</dbReference>
<evidence type="ECO:0000259" key="2">
    <source>
        <dbReference type="SMART" id="SM00429"/>
    </source>
</evidence>
<dbReference type="Proteomes" id="UP000218209">
    <property type="component" value="Unassembled WGS sequence"/>
</dbReference>
<accession>A0A1X6NT42</accession>
<organism evidence="3 4">
    <name type="scientific">Porphyra umbilicalis</name>
    <name type="common">Purple laver</name>
    <name type="synonym">Red alga</name>
    <dbReference type="NCBI Taxonomy" id="2786"/>
    <lineage>
        <taxon>Eukaryota</taxon>
        <taxon>Rhodophyta</taxon>
        <taxon>Bangiophyceae</taxon>
        <taxon>Bangiales</taxon>
        <taxon>Bangiaceae</taxon>
        <taxon>Porphyra</taxon>
    </lineage>
</organism>
<dbReference type="InterPro" id="IPR011041">
    <property type="entry name" value="Quinoprot_gluc/sorb_DH_b-prop"/>
</dbReference>
<dbReference type="InterPro" id="IPR011042">
    <property type="entry name" value="6-blade_b-propeller_TolB-like"/>
</dbReference>
<evidence type="ECO:0000313" key="4">
    <source>
        <dbReference type="Proteomes" id="UP000218209"/>
    </source>
</evidence>
<dbReference type="InterPro" id="IPR013783">
    <property type="entry name" value="Ig-like_fold"/>
</dbReference>
<dbReference type="Gene3D" id="2.60.120.430">
    <property type="entry name" value="Galactose-binding lectin"/>
    <property type="match status" value="1"/>
</dbReference>
<dbReference type="InterPro" id="IPR021720">
    <property type="entry name" value="Malectin_dom"/>
</dbReference>
<dbReference type="SUPFAM" id="SSF81296">
    <property type="entry name" value="E set domains"/>
    <property type="match status" value="2"/>
</dbReference>
<dbReference type="OrthoDB" id="663146at2759"/>
<evidence type="ECO:0000313" key="3">
    <source>
        <dbReference type="EMBL" id="OSX71680.1"/>
    </source>
</evidence>
<dbReference type="Pfam" id="PF01833">
    <property type="entry name" value="TIG"/>
    <property type="match status" value="2"/>
</dbReference>
<dbReference type="Pfam" id="PF11721">
    <property type="entry name" value="Malectin"/>
    <property type="match status" value="1"/>
</dbReference>
<dbReference type="SUPFAM" id="SSF50952">
    <property type="entry name" value="Soluble quinoprotein glucose dehydrogenase"/>
    <property type="match status" value="1"/>
</dbReference>
<feature type="domain" description="IPT/TIG" evidence="2">
    <location>
        <begin position="975"/>
        <end position="1053"/>
    </location>
</feature>
<reference evidence="3 4" key="1">
    <citation type="submission" date="2017-03" db="EMBL/GenBank/DDBJ databases">
        <title>WGS assembly of Porphyra umbilicalis.</title>
        <authorList>
            <person name="Brawley S.H."/>
            <person name="Blouin N.A."/>
            <person name="Ficko-Blean E."/>
            <person name="Wheeler G.L."/>
            <person name="Lohr M."/>
            <person name="Goodson H.V."/>
            <person name="Jenkins J.W."/>
            <person name="Blaby-Haas C.E."/>
            <person name="Helliwell K.E."/>
            <person name="Chan C."/>
            <person name="Marriage T."/>
            <person name="Bhattacharya D."/>
            <person name="Klein A.S."/>
            <person name="Badis Y."/>
            <person name="Brodie J."/>
            <person name="Cao Y."/>
            <person name="Collen J."/>
            <person name="Dittami S.M."/>
            <person name="Gachon C.M."/>
            <person name="Green B.R."/>
            <person name="Karpowicz S."/>
            <person name="Kim J.W."/>
            <person name="Kudahl U."/>
            <person name="Lin S."/>
            <person name="Michel G."/>
            <person name="Mittag M."/>
            <person name="Olson B.J."/>
            <person name="Pangilinan J."/>
            <person name="Peng Y."/>
            <person name="Qiu H."/>
            <person name="Shu S."/>
            <person name="Singer J.T."/>
            <person name="Smith A.G."/>
            <person name="Sprecher B.N."/>
            <person name="Wagner V."/>
            <person name="Wang W."/>
            <person name="Wang Z.-Y."/>
            <person name="Yan J."/>
            <person name="Yarish C."/>
            <person name="Zoeuner-Riek S."/>
            <person name="Zhuang Y."/>
            <person name="Zou Y."/>
            <person name="Lindquist E.A."/>
            <person name="Grimwood J."/>
            <person name="Barry K."/>
            <person name="Rokhsar D.S."/>
            <person name="Schmutz J."/>
            <person name="Stiller J.W."/>
            <person name="Grossman A.R."/>
            <person name="Prochnik S.E."/>
        </authorList>
    </citation>
    <scope>NUCLEOTIDE SEQUENCE [LARGE SCALE GENOMIC DNA]</scope>
    <source>
        <strain evidence="3">4086291</strain>
    </source>
</reference>
<dbReference type="SMART" id="SM00429">
    <property type="entry name" value="IPT"/>
    <property type="match status" value="2"/>
</dbReference>
<gene>
    <name evidence="3" type="ORF">BU14_0512s0004</name>
</gene>
<dbReference type="CDD" id="cd00102">
    <property type="entry name" value="IPT"/>
    <property type="match status" value="2"/>
</dbReference>
<dbReference type="EMBL" id="KV919116">
    <property type="protein sequence ID" value="OSX71680.1"/>
    <property type="molecule type" value="Genomic_DNA"/>
</dbReference>
<dbReference type="CDD" id="cd00146">
    <property type="entry name" value="PKD"/>
    <property type="match status" value="1"/>
</dbReference>
<dbReference type="Gene3D" id="2.120.10.30">
    <property type="entry name" value="TolB, C-terminal domain"/>
    <property type="match status" value="1"/>
</dbReference>
<evidence type="ECO:0000256" key="1">
    <source>
        <dbReference type="SAM" id="MobiDB-lite"/>
    </source>
</evidence>
<dbReference type="SUPFAM" id="SSF49299">
    <property type="entry name" value="PKD domain"/>
    <property type="match status" value="1"/>
</dbReference>
<proteinExistence type="predicted"/>
<dbReference type="InterPro" id="IPR002909">
    <property type="entry name" value="IPT_dom"/>
</dbReference>
<keyword evidence="4" id="KW-1185">Reference proteome</keyword>
<protein>
    <recommendedName>
        <fullName evidence="2">IPT/TIG domain-containing protein</fullName>
    </recommendedName>
</protein>
<feature type="region of interest" description="Disordered" evidence="1">
    <location>
        <begin position="192"/>
        <end position="216"/>
    </location>
</feature>
<sequence length="1055" mass="107146">MAARCGRHWRLALTAAAAAAAAAAGATAASAAVLRWNAGGGSTGGGFAGDTPPGVSVVGGWSFNSGRAIAGTDLDGLYQSHRAGTFRYTVAAKPGTYEVRLHLAETWAPNYRRGARRMNFAAGDGATVSARVNGVDVFARAGAGGKATDVVLYRVVVRGSRKLVVQCQSVEENCMISGVTVSTRSAGAGFLGGGGGGGGGGPPKGSNGGFDHRAHAVPGPKGYNALDFNGDGKERVTLDGRGSHSHYFNAGTGAAGRIVQYLWTHGSSGAWMGNQPTMTATFPRGRTPVKLTVTDNTGDVASDVTTVTVSAGASAGWWCYWLEGVTRLPPVWLKAAPRPVYAAPSGAVRFGDGKFGWAGYPSPFGTGWGLRCVTSVSVGRAGAYPFKVTANGPVGLYVGTKAVLSKPWASGARAVTTQWAQLAAGANDVTVVFWKRHPNLGTVQLDTPPGSSVAYAAPRLLPVLAGLSTATGGAAGGATVKLSGLGFFNGEVVYFGDKAAATINDGGGSSSDTMYVRSPPGVAGTTVPVTVRTGNGVSNARPFRYVAGGGGGGGGGGGSTHVRYTSSFLKNKGGSKFTAVPLATSIALGADGVTYFVGSLKGNVYQVRVADHASMTVASWCKGPWSGPNRVITGVAVNPALTHGSFVYASSSIIKYRSKGLSVAQGWANGRVELYKSLSSGGCLVKVKDVITGLPVSANDHTIAGIAFDQRGDLLLQAGGSTNAGYNGPGSELSGMVDESPLSGATLIAYTSKGAAFNGRITYNQMGNPATAVQTGGDVAVYAAGLRNSFGILRHSSGTLFALDNGGNNGYGHIRTGCGAGAHKPFAQGGDPADTLVALRRGAYYGHPNVNRGRKAPAQCMWRRPFETAGGATAALATLPSSTNGLTEMRSSVFRGALKGHLFFTKYVGGTAGAAGIMSTATVKGGGGGLQGGVSFFFSSGGLSVVANPMGAFLMTRNQQGFIAAAVPAYRPGAAPEVLGVAPDRGPKRGGYRLYVAGYNFGGRPQVRVGGKPCTAVTVVGPHGLTCTAPAGSGKVPVTVNGSRSYGHDFEYMFI</sequence>
<dbReference type="InterPro" id="IPR035986">
    <property type="entry name" value="PKD_dom_sf"/>
</dbReference>
<name>A0A1X6NT42_PORUM</name>
<feature type="domain" description="IPT/TIG" evidence="2">
    <location>
        <begin position="461"/>
        <end position="546"/>
    </location>
</feature>
<dbReference type="AlphaFoldDB" id="A0A1X6NT42"/>
<feature type="compositionally biased region" description="Gly residues" evidence="1">
    <location>
        <begin position="192"/>
        <end position="208"/>
    </location>
</feature>
<dbReference type="InterPro" id="IPR014756">
    <property type="entry name" value="Ig_E-set"/>
</dbReference>